<feature type="transmembrane region" description="Helical" evidence="12">
    <location>
        <begin position="298"/>
        <end position="320"/>
    </location>
</feature>
<evidence type="ECO:0000256" key="9">
    <source>
        <dbReference type="ARBA" id="ARBA00023065"/>
    </source>
</evidence>
<feature type="domain" description="Cyclic nucleotide-binding" evidence="13">
    <location>
        <begin position="715"/>
        <end position="829"/>
    </location>
</feature>
<feature type="transmembrane region" description="Helical" evidence="12">
    <location>
        <begin position="113"/>
        <end position="132"/>
    </location>
</feature>
<feature type="transmembrane region" description="Helical" evidence="12">
    <location>
        <begin position="138"/>
        <end position="160"/>
    </location>
</feature>
<evidence type="ECO:0000313" key="15">
    <source>
        <dbReference type="Proteomes" id="UP001214043"/>
    </source>
</evidence>
<evidence type="ECO:0000256" key="8">
    <source>
        <dbReference type="ARBA" id="ARBA00023053"/>
    </source>
</evidence>
<dbReference type="PRINTS" id="PR00103">
    <property type="entry name" value="CAMPKINASE"/>
</dbReference>
<dbReference type="KEGG" id="hfl:PUV54_15265"/>
<feature type="transmembrane region" description="Helical" evidence="12">
    <location>
        <begin position="332"/>
        <end position="353"/>
    </location>
</feature>
<organism evidence="14 15">
    <name type="scientific">Hyphococcus flavus</name>
    <dbReference type="NCBI Taxonomy" id="1866326"/>
    <lineage>
        <taxon>Bacteria</taxon>
        <taxon>Pseudomonadati</taxon>
        <taxon>Pseudomonadota</taxon>
        <taxon>Alphaproteobacteria</taxon>
        <taxon>Parvularculales</taxon>
        <taxon>Parvularculaceae</taxon>
        <taxon>Hyphococcus</taxon>
    </lineage>
</organism>
<proteinExistence type="inferred from homology"/>
<dbReference type="PROSITE" id="PS00888">
    <property type="entry name" value="CNMP_BINDING_1"/>
    <property type="match status" value="1"/>
</dbReference>
<dbReference type="InterPro" id="IPR006153">
    <property type="entry name" value="Cation/H_exchanger_TM"/>
</dbReference>
<dbReference type="PANTHER" id="PTHR10110">
    <property type="entry name" value="SODIUM/HYDROGEN EXCHANGER"/>
    <property type="match status" value="1"/>
</dbReference>
<feature type="transmembrane region" description="Helical" evidence="12">
    <location>
        <begin position="401"/>
        <end position="424"/>
    </location>
</feature>
<keyword evidence="6 12" id="KW-0812">Transmembrane</keyword>
<keyword evidence="4" id="KW-0050">Antiport</keyword>
<evidence type="ECO:0000256" key="7">
    <source>
        <dbReference type="ARBA" id="ARBA00022989"/>
    </source>
</evidence>
<evidence type="ECO:0000313" key="14">
    <source>
        <dbReference type="EMBL" id="WDI31308.1"/>
    </source>
</evidence>
<feature type="transmembrane region" description="Helical" evidence="12">
    <location>
        <begin position="210"/>
        <end position="230"/>
    </location>
</feature>
<accession>A0AAE9ZEH9</accession>
<keyword evidence="9" id="KW-0406">Ion transport</keyword>
<dbReference type="GO" id="GO:0005886">
    <property type="term" value="C:plasma membrane"/>
    <property type="evidence" value="ECO:0007669"/>
    <property type="project" value="UniProtKB-SubCell"/>
</dbReference>
<evidence type="ECO:0000256" key="2">
    <source>
        <dbReference type="ARBA" id="ARBA00007367"/>
    </source>
</evidence>
<dbReference type="PANTHER" id="PTHR10110:SF195">
    <property type="entry name" value="NA(+)_H(+) ANTIPORTER NHAS2"/>
    <property type="match status" value="1"/>
</dbReference>
<dbReference type="InterPro" id="IPR000595">
    <property type="entry name" value="cNMP-bd_dom"/>
</dbReference>
<evidence type="ECO:0000256" key="6">
    <source>
        <dbReference type="ARBA" id="ARBA00022692"/>
    </source>
</evidence>
<keyword evidence="3" id="KW-0813">Transport</keyword>
<gene>
    <name evidence="14" type="ORF">PUV54_15265</name>
</gene>
<dbReference type="Pfam" id="PF00999">
    <property type="entry name" value="Na_H_Exchanger"/>
    <property type="match status" value="1"/>
</dbReference>
<protein>
    <submittedName>
        <fullName evidence="14">Cation:proton antiporter</fullName>
    </submittedName>
</protein>
<dbReference type="EMBL" id="CP118166">
    <property type="protein sequence ID" value="WDI31308.1"/>
    <property type="molecule type" value="Genomic_DNA"/>
</dbReference>
<evidence type="ECO:0000256" key="4">
    <source>
        <dbReference type="ARBA" id="ARBA00022449"/>
    </source>
</evidence>
<name>A0AAE9ZEH9_9PROT</name>
<dbReference type="SUPFAM" id="SSF51206">
    <property type="entry name" value="cAMP-binding domain-like"/>
    <property type="match status" value="1"/>
</dbReference>
<dbReference type="AlphaFoldDB" id="A0AAE9ZEH9"/>
<evidence type="ECO:0000259" key="13">
    <source>
        <dbReference type="PROSITE" id="PS50042"/>
    </source>
</evidence>
<evidence type="ECO:0000256" key="11">
    <source>
        <dbReference type="ARBA" id="ARBA00023201"/>
    </source>
</evidence>
<keyword evidence="5" id="KW-1003">Cell membrane</keyword>
<dbReference type="InterPro" id="IPR014710">
    <property type="entry name" value="RmlC-like_jellyroll"/>
</dbReference>
<dbReference type="GO" id="GO:0098719">
    <property type="term" value="P:sodium ion import across plasma membrane"/>
    <property type="evidence" value="ECO:0007669"/>
    <property type="project" value="TreeGrafter"/>
</dbReference>
<reference evidence="14" key="1">
    <citation type="submission" date="2023-02" db="EMBL/GenBank/DDBJ databases">
        <title>Genome sequence of Hyphococcus flavus.</title>
        <authorList>
            <person name="Rong J.-C."/>
            <person name="Zhao Q."/>
            <person name="Yi M."/>
            <person name="Wu J.-Y."/>
        </authorList>
    </citation>
    <scope>NUCLEOTIDE SEQUENCE</scope>
    <source>
        <strain evidence="14">MCCC 1K03223</strain>
    </source>
</reference>
<dbReference type="Pfam" id="PF00027">
    <property type="entry name" value="cNMP_binding"/>
    <property type="match status" value="1"/>
</dbReference>
<feature type="transmembrane region" description="Helical" evidence="12">
    <location>
        <begin position="242"/>
        <end position="259"/>
    </location>
</feature>
<evidence type="ECO:0000256" key="5">
    <source>
        <dbReference type="ARBA" id="ARBA00022475"/>
    </source>
</evidence>
<evidence type="ECO:0000256" key="12">
    <source>
        <dbReference type="SAM" id="Phobius"/>
    </source>
</evidence>
<dbReference type="Proteomes" id="UP001214043">
    <property type="component" value="Chromosome"/>
</dbReference>
<feature type="transmembrane region" description="Helical" evidence="12">
    <location>
        <begin position="365"/>
        <end position="389"/>
    </location>
</feature>
<comment type="subcellular location">
    <subcellularLocation>
        <location evidence="1">Cell membrane</location>
        <topology evidence="1">Multi-pass membrane protein</topology>
    </subcellularLocation>
</comment>
<dbReference type="InterPro" id="IPR018422">
    <property type="entry name" value="Cation/H_exchanger_CPA1"/>
</dbReference>
<dbReference type="InterPro" id="IPR018488">
    <property type="entry name" value="cNMP-bd_CS"/>
</dbReference>
<comment type="similarity">
    <text evidence="2">Belongs to the monovalent cation:proton antiporter 1 (CPA1) transporter (TC 2.A.36) family.</text>
</comment>
<evidence type="ECO:0000256" key="10">
    <source>
        <dbReference type="ARBA" id="ARBA00023136"/>
    </source>
</evidence>
<dbReference type="RefSeq" id="WP_274493171.1">
    <property type="nucleotide sequence ID" value="NZ_CP118166.1"/>
</dbReference>
<feature type="transmembrane region" description="Helical" evidence="12">
    <location>
        <begin position="265"/>
        <end position="286"/>
    </location>
</feature>
<dbReference type="GO" id="GO:0015385">
    <property type="term" value="F:sodium:proton antiporter activity"/>
    <property type="evidence" value="ECO:0007669"/>
    <property type="project" value="InterPro"/>
</dbReference>
<keyword evidence="8" id="KW-0915">Sodium</keyword>
<sequence length="838" mass="91290">MWGVVFGLASVLTLAVLMLPVARRSNIPYTVILALVGIGLGFAAQQLGVGAGDVAHDPHADHGGGSLWEQIAQAIGGLSITSDVILFLFLPALVFESALSLDLRKLMADMRSILFLAIVGVVISTAIVGFSLSYLSGMAIVICLLLGAIVSATDPVAVIALFKDLNAPKRLTVLVEGESLFNDATAIVVSSIFIAMLAQQTSLNVAASLLQFFVVFLGGVVVGIVVARPAVWMMRAFRRDTMIILTLTVTLPFIAFVVAEHFLHVSGVMAVVAAGLTVGSIGRRLIPPQVFEEVEHAWHQLGFWATSLIFILVGLAVPRMLGDHVIDYVDDILLVIAAATLARIFIIYVLLPLLSRFGAGQQVSLGYRTIMFWGGLRGAVSLALALIVLETEAIPEEGRTFVGVLVTSYVLFTLLFQATTIQLVMKVFGLDKLSPADQAVRDRSVSNALQSVSEELDRFASFHEVDKSERNVALKRFEDAAAQAKAEAKSDHLSTDDWVRTGLAMALAQERQLYLQRFGEGFTTTSQLQESLTRLDDVTDTLKSATANWKQAANTGVAFRSSFRNALDVQRNFGISGPLAKVLARRLGVLEFMRQVLREQREHGLSEIEALLPEAARSAFRERMDERFTIVSQNAEALALQYPDYAAALHRRDLTLAGLRLEEKAYNRLLEQSLIGPEIHGDLVKRLDGAGAAEGRLPPLKLKLNPAELVAKVPFFADLGKGRQKGLARLLKTRLFVPGDVIIKRGEVGDEMFFIANGAVKVILPENEITLGTGDFFGELALITDQPRNADVEALGFSSVLALKRRDFKAFVKRYPDIRDKIRRVAQERVGSGVEIDL</sequence>
<keyword evidence="7 12" id="KW-1133">Transmembrane helix</keyword>
<evidence type="ECO:0000256" key="1">
    <source>
        <dbReference type="ARBA" id="ARBA00004651"/>
    </source>
</evidence>
<dbReference type="SMART" id="SM00100">
    <property type="entry name" value="cNMP"/>
    <property type="match status" value="1"/>
</dbReference>
<evidence type="ECO:0000256" key="3">
    <source>
        <dbReference type="ARBA" id="ARBA00022448"/>
    </source>
</evidence>
<dbReference type="PROSITE" id="PS50042">
    <property type="entry name" value="CNMP_BINDING_3"/>
    <property type="match status" value="1"/>
</dbReference>
<keyword evidence="10 12" id="KW-0472">Membrane</keyword>
<keyword evidence="15" id="KW-1185">Reference proteome</keyword>
<dbReference type="GO" id="GO:0051453">
    <property type="term" value="P:regulation of intracellular pH"/>
    <property type="evidence" value="ECO:0007669"/>
    <property type="project" value="TreeGrafter"/>
</dbReference>
<dbReference type="InterPro" id="IPR018490">
    <property type="entry name" value="cNMP-bd_dom_sf"/>
</dbReference>
<dbReference type="CDD" id="cd00038">
    <property type="entry name" value="CAP_ED"/>
    <property type="match status" value="1"/>
</dbReference>
<dbReference type="GO" id="GO:0015386">
    <property type="term" value="F:potassium:proton antiporter activity"/>
    <property type="evidence" value="ECO:0007669"/>
    <property type="project" value="TreeGrafter"/>
</dbReference>
<dbReference type="Gene3D" id="6.10.140.1330">
    <property type="match status" value="1"/>
</dbReference>
<dbReference type="Gene3D" id="2.60.120.10">
    <property type="entry name" value="Jelly Rolls"/>
    <property type="match status" value="1"/>
</dbReference>
<keyword evidence="11" id="KW-0739">Sodium transport</keyword>